<dbReference type="GeneID" id="25917513"/>
<protein>
    <submittedName>
        <fullName evidence="2">Uncharacterized protein</fullName>
    </submittedName>
</protein>
<sequence length="72" mass="7860">MNTKRKDSFKAVPGEKVGNVEIIGKPPVLISSASADFAPVPSVSLASLTKEVREQAQEIQHLKNDVETLKRM</sequence>
<dbReference type="Proteomes" id="UP000054560">
    <property type="component" value="Unassembled WGS sequence"/>
</dbReference>
<keyword evidence="1" id="KW-0175">Coiled coil</keyword>
<evidence type="ECO:0000313" key="2">
    <source>
        <dbReference type="EMBL" id="KNC70465.1"/>
    </source>
</evidence>
<dbReference type="RefSeq" id="XP_014144367.1">
    <property type="nucleotide sequence ID" value="XM_014288892.1"/>
</dbReference>
<keyword evidence="3" id="KW-1185">Reference proteome</keyword>
<feature type="coiled-coil region" evidence="1">
    <location>
        <begin position="45"/>
        <end position="72"/>
    </location>
</feature>
<reference evidence="2 3" key="1">
    <citation type="submission" date="2011-02" db="EMBL/GenBank/DDBJ databases">
        <title>The Genome Sequence of Sphaeroforma arctica JP610.</title>
        <authorList>
            <consortium name="The Broad Institute Genome Sequencing Platform"/>
            <person name="Russ C."/>
            <person name="Cuomo C."/>
            <person name="Young S.K."/>
            <person name="Zeng Q."/>
            <person name="Gargeya S."/>
            <person name="Alvarado L."/>
            <person name="Berlin A."/>
            <person name="Chapman S.B."/>
            <person name="Chen Z."/>
            <person name="Freedman E."/>
            <person name="Gellesch M."/>
            <person name="Goldberg J."/>
            <person name="Griggs A."/>
            <person name="Gujja S."/>
            <person name="Heilman E."/>
            <person name="Heiman D."/>
            <person name="Howarth C."/>
            <person name="Mehta T."/>
            <person name="Neiman D."/>
            <person name="Pearson M."/>
            <person name="Roberts A."/>
            <person name="Saif S."/>
            <person name="Shea T."/>
            <person name="Shenoy N."/>
            <person name="Sisk P."/>
            <person name="Stolte C."/>
            <person name="Sykes S."/>
            <person name="White J."/>
            <person name="Yandava C."/>
            <person name="Burger G."/>
            <person name="Gray M.W."/>
            <person name="Holland P.W.H."/>
            <person name="King N."/>
            <person name="Lang F.B.F."/>
            <person name="Roger A.J."/>
            <person name="Ruiz-Trillo I."/>
            <person name="Haas B."/>
            <person name="Nusbaum C."/>
            <person name="Birren B."/>
        </authorList>
    </citation>
    <scope>NUCLEOTIDE SEQUENCE [LARGE SCALE GENOMIC DNA]</scope>
    <source>
        <strain evidence="2 3">JP610</strain>
    </source>
</reference>
<proteinExistence type="predicted"/>
<feature type="non-terminal residue" evidence="2">
    <location>
        <position position="72"/>
    </location>
</feature>
<evidence type="ECO:0000313" key="3">
    <source>
        <dbReference type="Proteomes" id="UP000054560"/>
    </source>
</evidence>
<dbReference type="EMBL" id="KQ251100">
    <property type="protein sequence ID" value="KNC70465.1"/>
    <property type="molecule type" value="Genomic_DNA"/>
</dbReference>
<evidence type="ECO:0000256" key="1">
    <source>
        <dbReference type="SAM" id="Coils"/>
    </source>
</evidence>
<dbReference type="AlphaFoldDB" id="A0A0L0F162"/>
<accession>A0A0L0F162</accession>
<name>A0A0L0F162_9EUKA</name>
<gene>
    <name evidence="2" type="ORF">SARC_17009</name>
</gene>
<organism evidence="2 3">
    <name type="scientific">Sphaeroforma arctica JP610</name>
    <dbReference type="NCBI Taxonomy" id="667725"/>
    <lineage>
        <taxon>Eukaryota</taxon>
        <taxon>Ichthyosporea</taxon>
        <taxon>Ichthyophonida</taxon>
        <taxon>Sphaeroforma</taxon>
    </lineage>
</organism>